<dbReference type="PANTHER" id="PTHR37812:SF1">
    <property type="entry name" value="MU-LIKE PROPHAGE FLUMU PROTEIN C"/>
    <property type="match status" value="1"/>
</dbReference>
<feature type="domain" description="Mor transcription activator" evidence="1">
    <location>
        <begin position="12"/>
        <end position="117"/>
    </location>
</feature>
<evidence type="ECO:0000259" key="1">
    <source>
        <dbReference type="Pfam" id="PF08765"/>
    </source>
</evidence>
<dbReference type="PANTHER" id="PTHR37812">
    <property type="entry name" value="MU-LIKE PROPHAGE FLUMU PROTEIN C"/>
    <property type="match status" value="1"/>
</dbReference>
<comment type="caution">
    <text evidence="2">The sequence shown here is derived from an EMBL/GenBank/DDBJ whole genome shotgun (WGS) entry which is preliminary data.</text>
</comment>
<evidence type="ECO:0000313" key="3">
    <source>
        <dbReference type="Proteomes" id="UP000286806"/>
    </source>
</evidence>
<dbReference type="InterPro" id="IPR014875">
    <property type="entry name" value="Mor_transcription_activator"/>
</dbReference>
<dbReference type="Proteomes" id="UP000286806">
    <property type="component" value="Unassembled WGS sequence"/>
</dbReference>
<organism evidence="2 3">
    <name type="scientific">Sulfuriferula multivorans</name>
    <dbReference type="NCBI Taxonomy" id="1559896"/>
    <lineage>
        <taxon>Bacteria</taxon>
        <taxon>Pseudomonadati</taxon>
        <taxon>Pseudomonadota</taxon>
        <taxon>Betaproteobacteria</taxon>
        <taxon>Nitrosomonadales</taxon>
        <taxon>Sulfuricellaceae</taxon>
        <taxon>Sulfuriferula</taxon>
    </lineage>
</organism>
<gene>
    <name evidence="2" type="ORF">SFMTTN_2069</name>
</gene>
<accession>A0A401JF67</accession>
<name>A0A401JF67_9PROT</name>
<keyword evidence="3" id="KW-1185">Reference proteome</keyword>
<dbReference type="Pfam" id="PF08765">
    <property type="entry name" value="Mor"/>
    <property type="match status" value="1"/>
</dbReference>
<dbReference type="SUPFAM" id="SSF46689">
    <property type="entry name" value="Homeodomain-like"/>
    <property type="match status" value="1"/>
</dbReference>
<protein>
    <submittedName>
        <fullName evidence="2">Probable bacteriophage transcriptional regulator</fullName>
    </submittedName>
</protein>
<dbReference type="EMBL" id="BGOW01000017">
    <property type="protein sequence ID" value="GBL46256.1"/>
    <property type="molecule type" value="Genomic_DNA"/>
</dbReference>
<dbReference type="Gene3D" id="1.10.10.60">
    <property type="entry name" value="Homeodomain-like"/>
    <property type="match status" value="1"/>
</dbReference>
<dbReference type="InterPro" id="IPR052411">
    <property type="entry name" value="c-mor_Regulatory_Protein"/>
</dbReference>
<reference evidence="2 3" key="1">
    <citation type="journal article" date="2019" name="Front. Microbiol.">
        <title>Genomes of Neutrophilic Sulfur-Oxidizing Chemolithoautotrophs Representing 9 Proteobacterial Species From 8 Genera.</title>
        <authorList>
            <person name="Watanabe T."/>
            <person name="Kojima H."/>
            <person name="Umezawa K."/>
            <person name="Hori C."/>
            <person name="Takasuka T.E."/>
            <person name="Kato Y."/>
            <person name="Fukui M."/>
        </authorList>
    </citation>
    <scope>NUCLEOTIDE SEQUENCE [LARGE SCALE GENOMIC DNA]</scope>
    <source>
        <strain evidence="2 3">TTN</strain>
    </source>
</reference>
<dbReference type="OrthoDB" id="8906055at2"/>
<sequence length="118" mass="13238">MAEALINAEPDNYPEILSDAAIQIAEALMAHGLDESAAGEIADAAAERMRTHWAGQLVYIPSGQQYEIGLRDAQILGEFNGRNHSQLARKYGLNITYIYRIVKRRIAEERDRRQGNLI</sequence>
<dbReference type="RefSeq" id="WP_124705042.1">
    <property type="nucleotide sequence ID" value="NZ_BGOW01000017.1"/>
</dbReference>
<dbReference type="InterPro" id="IPR009057">
    <property type="entry name" value="Homeodomain-like_sf"/>
</dbReference>
<dbReference type="AlphaFoldDB" id="A0A401JF67"/>
<evidence type="ECO:0000313" key="2">
    <source>
        <dbReference type="EMBL" id="GBL46256.1"/>
    </source>
</evidence>
<proteinExistence type="predicted"/>